<evidence type="ECO:0000256" key="5">
    <source>
        <dbReference type="SAM" id="MobiDB-lite"/>
    </source>
</evidence>
<reference evidence="7" key="2">
    <citation type="submission" date="2019-01" db="UniProtKB">
        <authorList>
            <consortium name="EnsemblPlants"/>
        </authorList>
    </citation>
    <scope>IDENTIFICATION</scope>
    <source>
        <strain evidence="7">cv. Heinz 1706</strain>
    </source>
</reference>
<dbReference type="GeneID" id="101265062"/>
<dbReference type="STRING" id="4081.A0A3Q7EES5"/>
<dbReference type="Pfam" id="PF26576">
    <property type="entry name" value="IBH1_N"/>
    <property type="match status" value="1"/>
</dbReference>
<dbReference type="GO" id="GO:0006355">
    <property type="term" value="P:regulation of DNA-templated transcription"/>
    <property type="evidence" value="ECO:0007669"/>
    <property type="project" value="InterPro"/>
</dbReference>
<accession>A0A3Q7EES5</accession>
<evidence type="ECO:0000259" key="6">
    <source>
        <dbReference type="Pfam" id="PF26576"/>
    </source>
</evidence>
<evidence type="ECO:0000313" key="7">
    <source>
        <dbReference type="EnsemblPlants" id="Solyc01g058670.3.1.1"/>
    </source>
</evidence>
<dbReference type="RefSeq" id="XP_004229017.1">
    <property type="nucleotide sequence ID" value="XM_004228969.5"/>
</dbReference>
<dbReference type="InterPro" id="IPR044549">
    <property type="entry name" value="bHLH_AtIBH1-like"/>
</dbReference>
<feature type="domain" description="IBH1-like N-terminal" evidence="6">
    <location>
        <begin position="62"/>
        <end position="131"/>
    </location>
</feature>
<dbReference type="FunCoup" id="A0A3Q7EES5">
    <property type="interactions" value="500"/>
</dbReference>
<dbReference type="OrthoDB" id="1647165at2759"/>
<dbReference type="GO" id="GO:0000976">
    <property type="term" value="F:transcription cis-regulatory region binding"/>
    <property type="evidence" value="ECO:0007669"/>
    <property type="project" value="UniProtKB-ARBA"/>
</dbReference>
<reference evidence="7" key="1">
    <citation type="journal article" date="2012" name="Nature">
        <title>The tomato genome sequence provides insights into fleshy fruit evolution.</title>
        <authorList>
            <consortium name="Tomato Genome Consortium"/>
        </authorList>
    </citation>
    <scope>NUCLEOTIDE SEQUENCE [LARGE SCALE GENOMIC DNA]</scope>
    <source>
        <strain evidence="7">cv. Heinz 1706</strain>
    </source>
</reference>
<dbReference type="Gramene" id="Solyc01g058670.3.1">
    <property type="protein sequence ID" value="Solyc01g058670.3.1.1"/>
    <property type="gene ID" value="Solyc01g058670.3"/>
</dbReference>
<dbReference type="EnsemblPlants" id="Solyc01g058670.3.1">
    <property type="protein sequence ID" value="Solyc01g058670.3.1.1"/>
    <property type="gene ID" value="Solyc01g058670.3"/>
</dbReference>
<dbReference type="OMA" id="HEEGQTH"/>
<dbReference type="SMR" id="A0A3Q7EES5"/>
<evidence type="ECO:0000256" key="1">
    <source>
        <dbReference type="ARBA" id="ARBA00004123"/>
    </source>
</evidence>
<gene>
    <name evidence="7" type="primary">LOC101265062</name>
</gene>
<comment type="subcellular location">
    <subcellularLocation>
        <location evidence="1">Nucleus</location>
    </subcellularLocation>
</comment>
<feature type="compositionally biased region" description="Basic residues" evidence="5">
    <location>
        <begin position="25"/>
        <end position="34"/>
    </location>
</feature>
<organism evidence="7">
    <name type="scientific">Solanum lycopersicum</name>
    <name type="common">Tomato</name>
    <name type="synonym">Lycopersicon esculentum</name>
    <dbReference type="NCBI Taxonomy" id="4081"/>
    <lineage>
        <taxon>Eukaryota</taxon>
        <taxon>Viridiplantae</taxon>
        <taxon>Streptophyta</taxon>
        <taxon>Embryophyta</taxon>
        <taxon>Tracheophyta</taxon>
        <taxon>Spermatophyta</taxon>
        <taxon>Magnoliopsida</taxon>
        <taxon>eudicotyledons</taxon>
        <taxon>Gunneridae</taxon>
        <taxon>Pentapetalae</taxon>
        <taxon>asterids</taxon>
        <taxon>lamiids</taxon>
        <taxon>Solanales</taxon>
        <taxon>Solanaceae</taxon>
        <taxon>Solanoideae</taxon>
        <taxon>Solaneae</taxon>
        <taxon>Solanum</taxon>
        <taxon>Solanum subgen. Lycopersicon</taxon>
    </lineage>
</organism>
<dbReference type="KEGG" id="sly:101265062"/>
<keyword evidence="3" id="KW-0804">Transcription</keyword>
<sequence length="240" mass="26328">MEPMVVEMSSTVISNPVTSSDRVISRRKKSKKSLRNQTQNSSNNNNNNSETPTNTTEWKTQAQQQVYSSKLLKALREVRISSPAAAATTTTSSVPAPKGGRAVREVADRVLAVTAKGRSRWSRAILTNRLKLKFMKKHAKRQKMAVSSTSRLPRKPRLGILKLKTKNLPAFQKKARVLGRLVPGCRKQPLPVILDEATDYIAALEMQIRAMSALADLLSGASSSTTAPLDQLSSSRPPPI</sequence>
<protein>
    <recommendedName>
        <fullName evidence="6">IBH1-like N-terminal domain-containing protein</fullName>
    </recommendedName>
</protein>
<keyword evidence="8" id="KW-1185">Reference proteome</keyword>
<dbReference type="PANTHER" id="PTHR33124">
    <property type="entry name" value="TRANSCRIPTION FACTOR IBH1-LIKE 1"/>
    <property type="match status" value="1"/>
</dbReference>
<dbReference type="InParanoid" id="A0A3Q7EES5"/>
<dbReference type="PaxDb" id="4081-Solyc01g058670.2.1"/>
<dbReference type="GO" id="GO:0005634">
    <property type="term" value="C:nucleus"/>
    <property type="evidence" value="ECO:0007669"/>
    <property type="project" value="UniProtKB-SubCell"/>
</dbReference>
<evidence type="ECO:0000256" key="2">
    <source>
        <dbReference type="ARBA" id="ARBA00023015"/>
    </source>
</evidence>
<dbReference type="GO" id="GO:0046983">
    <property type="term" value="F:protein dimerization activity"/>
    <property type="evidence" value="ECO:0007669"/>
    <property type="project" value="InterPro"/>
</dbReference>
<evidence type="ECO:0000313" key="8">
    <source>
        <dbReference type="Proteomes" id="UP000004994"/>
    </source>
</evidence>
<feature type="region of interest" description="Disordered" evidence="5">
    <location>
        <begin position="1"/>
        <end position="62"/>
    </location>
</feature>
<keyword evidence="4" id="KW-0539">Nucleus</keyword>
<keyword evidence="2" id="KW-0805">Transcription regulation</keyword>
<proteinExistence type="predicted"/>
<dbReference type="SUPFAM" id="SSF47459">
    <property type="entry name" value="HLH, helix-loop-helix DNA-binding domain"/>
    <property type="match status" value="1"/>
</dbReference>
<dbReference type="PANTHER" id="PTHR33124:SF12">
    <property type="entry name" value="TRANSCRIPTION FACTOR BHLH148"/>
    <property type="match status" value="1"/>
</dbReference>
<evidence type="ECO:0000256" key="3">
    <source>
        <dbReference type="ARBA" id="ARBA00023163"/>
    </source>
</evidence>
<feature type="compositionally biased region" description="Polar residues" evidence="5">
    <location>
        <begin position="8"/>
        <end position="18"/>
    </location>
</feature>
<feature type="compositionally biased region" description="Low complexity" evidence="5">
    <location>
        <begin position="35"/>
        <end position="57"/>
    </location>
</feature>
<name>A0A3Q7EES5_SOLLC</name>
<dbReference type="AlphaFoldDB" id="A0A3Q7EES5"/>
<dbReference type="Proteomes" id="UP000004994">
    <property type="component" value="Chromosome 1"/>
</dbReference>
<evidence type="ECO:0000256" key="4">
    <source>
        <dbReference type="ARBA" id="ARBA00023242"/>
    </source>
</evidence>
<dbReference type="CDD" id="cd11444">
    <property type="entry name" value="bHLH_AtIBH1_like"/>
    <property type="match status" value="1"/>
</dbReference>
<dbReference type="InterPro" id="IPR059002">
    <property type="entry name" value="IBH1_N"/>
</dbReference>
<dbReference type="InterPro" id="IPR036638">
    <property type="entry name" value="HLH_DNA-bd_sf"/>
</dbReference>
<dbReference type="InterPro" id="IPR044660">
    <property type="entry name" value="IBH1-like"/>
</dbReference>